<proteinExistence type="predicted"/>
<dbReference type="InterPro" id="IPR036236">
    <property type="entry name" value="Znf_C2H2_sf"/>
</dbReference>
<dbReference type="SUPFAM" id="SSF53098">
    <property type="entry name" value="Ribonuclease H-like"/>
    <property type="match status" value="1"/>
</dbReference>
<reference evidence="13" key="1">
    <citation type="submission" date="2025-08" db="UniProtKB">
        <authorList>
            <consortium name="RefSeq"/>
        </authorList>
    </citation>
    <scope>IDENTIFICATION</scope>
    <source>
        <strain evidence="13">Wakin</strain>
        <tissue evidence="13">Muscle</tissue>
    </source>
</reference>
<dbReference type="GO" id="GO:0009791">
    <property type="term" value="P:post-embryonic development"/>
    <property type="evidence" value="ECO:0007669"/>
    <property type="project" value="UniProtKB-ARBA"/>
</dbReference>
<evidence type="ECO:0000313" key="13">
    <source>
        <dbReference type="RefSeq" id="XP_026117185.1"/>
    </source>
</evidence>
<sequence>MTERRKNQSEVWTYFTQPMAGVAVCKECQMNVSMGSKSTTTKNTSNMWNHLKIHHSTIFEEAKKKRDAEEAKTSSHIQASLPMMFEKQTKWKTADVRSKTLDRMITEMIATDNQPFTMVQNKGFQRLMATAEPRYTLKSEKFYHTEMFPSIHNSIIEKVKALLKPDNAGYNLAFTTDCWSGTTESLMSLKCHFIDDQWIRRQVILNTKAMMGSPTGEYISEMFLGMLEEWDIDKDRVVLVLRDSGANIVKGMRIAELPDMSCSAHILQLVVNDGLNSQRAVQNILSVLKSCATHFNHSVLAKQRLAMIQQDLGLPAHAIIQAVPTRWNSTLHMLVRMQEQRRALNIYASEHSGFTGLSAYQWSIVSNLIETLSPVEEVTLEMSHYESSAPCIIPSVKVLKMLLSSQGPCSHGIKTMRQEMLESLTRRFAKVEEVKCAVLACLLDPRYKAHAFSSDTTLLNAKVWLEEETEEGTQSDDSSTVSKRPRTEETQKKLIDEMYDTLLGATSSEVGGSSLERELQQYLSESVIDRRMGKPLEWWKQNEKSFPILARLSRKFLCPPPSSVPSERVFSEVGAIYENKRSRLTGQNAERLCFLHYNLVLLNWEY</sequence>
<dbReference type="SUPFAM" id="SSF57667">
    <property type="entry name" value="beta-beta-alpha zinc fingers"/>
    <property type="match status" value="1"/>
</dbReference>
<dbReference type="GeneID" id="113096028"/>
<accession>A0A6P6P9C0</accession>
<dbReference type="PANTHER" id="PTHR46481:SF10">
    <property type="entry name" value="ZINC FINGER BED DOMAIN-CONTAINING PROTEIN 39"/>
    <property type="match status" value="1"/>
</dbReference>
<dbReference type="InterPro" id="IPR008906">
    <property type="entry name" value="HATC_C_dom"/>
</dbReference>
<dbReference type="Proteomes" id="UP000515129">
    <property type="component" value="Unplaced"/>
</dbReference>
<feature type="region of interest" description="Disordered" evidence="10">
    <location>
        <begin position="469"/>
        <end position="490"/>
    </location>
</feature>
<dbReference type="PANTHER" id="PTHR46481">
    <property type="entry name" value="ZINC FINGER BED DOMAIN-CONTAINING PROTEIN 4"/>
    <property type="match status" value="1"/>
</dbReference>
<dbReference type="AlphaFoldDB" id="A0A6P6P9C0"/>
<dbReference type="InterPro" id="IPR003656">
    <property type="entry name" value="Znf_BED"/>
</dbReference>
<dbReference type="PROSITE" id="PS50808">
    <property type="entry name" value="ZF_BED"/>
    <property type="match status" value="1"/>
</dbReference>
<evidence type="ECO:0000256" key="9">
    <source>
        <dbReference type="PROSITE-ProRule" id="PRU00027"/>
    </source>
</evidence>
<dbReference type="KEGG" id="caua:113096028"/>
<name>A0A6P6P9C0_CARAU</name>
<dbReference type="InterPro" id="IPR012337">
    <property type="entry name" value="RNaseH-like_sf"/>
</dbReference>
<protein>
    <submittedName>
        <fullName evidence="13">Zinc finger BED domain-containing protein 4-like</fullName>
    </submittedName>
</protein>
<dbReference type="GO" id="GO:0046983">
    <property type="term" value="F:protein dimerization activity"/>
    <property type="evidence" value="ECO:0007669"/>
    <property type="project" value="InterPro"/>
</dbReference>
<evidence type="ECO:0000256" key="8">
    <source>
        <dbReference type="ARBA" id="ARBA00023242"/>
    </source>
</evidence>
<evidence type="ECO:0000256" key="6">
    <source>
        <dbReference type="ARBA" id="ARBA00023125"/>
    </source>
</evidence>
<keyword evidence="7" id="KW-0804">Transcription</keyword>
<keyword evidence="2" id="KW-0479">Metal-binding</keyword>
<evidence type="ECO:0000256" key="10">
    <source>
        <dbReference type="SAM" id="MobiDB-lite"/>
    </source>
</evidence>
<keyword evidence="4" id="KW-0862">Zinc</keyword>
<dbReference type="GO" id="GO:0003677">
    <property type="term" value="F:DNA binding"/>
    <property type="evidence" value="ECO:0007669"/>
    <property type="project" value="UniProtKB-KW"/>
</dbReference>
<keyword evidence="3 9" id="KW-0863">Zinc-finger</keyword>
<evidence type="ECO:0000256" key="5">
    <source>
        <dbReference type="ARBA" id="ARBA00023015"/>
    </source>
</evidence>
<dbReference type="SUPFAM" id="SSF140996">
    <property type="entry name" value="Hermes dimerisation domain"/>
    <property type="match status" value="1"/>
</dbReference>
<comment type="subcellular location">
    <subcellularLocation>
        <location evidence="1">Nucleus</location>
    </subcellularLocation>
</comment>
<dbReference type="RefSeq" id="XP_026117185.1">
    <property type="nucleotide sequence ID" value="XM_026261400.1"/>
</dbReference>
<keyword evidence="5" id="KW-0805">Transcription regulation</keyword>
<dbReference type="InterPro" id="IPR052035">
    <property type="entry name" value="ZnF_BED_domain_contain"/>
</dbReference>
<evidence type="ECO:0000256" key="4">
    <source>
        <dbReference type="ARBA" id="ARBA00022833"/>
    </source>
</evidence>
<dbReference type="GO" id="GO:0005634">
    <property type="term" value="C:nucleus"/>
    <property type="evidence" value="ECO:0007669"/>
    <property type="project" value="UniProtKB-SubCell"/>
</dbReference>
<dbReference type="Pfam" id="PF02892">
    <property type="entry name" value="zf-BED"/>
    <property type="match status" value="1"/>
</dbReference>
<evidence type="ECO:0000256" key="3">
    <source>
        <dbReference type="ARBA" id="ARBA00022771"/>
    </source>
</evidence>
<keyword evidence="6" id="KW-0238">DNA-binding</keyword>
<dbReference type="OrthoDB" id="1607513at2759"/>
<gene>
    <name evidence="13" type="primary">LOC113096028</name>
</gene>
<dbReference type="SMART" id="SM00614">
    <property type="entry name" value="ZnF_BED"/>
    <property type="match status" value="1"/>
</dbReference>
<keyword evidence="12" id="KW-1185">Reference proteome</keyword>
<dbReference type="Pfam" id="PF05699">
    <property type="entry name" value="Dimer_Tnp_hAT"/>
    <property type="match status" value="1"/>
</dbReference>
<keyword evidence="8" id="KW-0539">Nucleus</keyword>
<dbReference type="GO" id="GO:0008270">
    <property type="term" value="F:zinc ion binding"/>
    <property type="evidence" value="ECO:0007669"/>
    <property type="project" value="UniProtKB-KW"/>
</dbReference>
<evidence type="ECO:0000256" key="1">
    <source>
        <dbReference type="ARBA" id="ARBA00004123"/>
    </source>
</evidence>
<evidence type="ECO:0000256" key="2">
    <source>
        <dbReference type="ARBA" id="ARBA00022723"/>
    </source>
</evidence>
<organism evidence="12 13">
    <name type="scientific">Carassius auratus</name>
    <name type="common">Goldfish</name>
    <dbReference type="NCBI Taxonomy" id="7957"/>
    <lineage>
        <taxon>Eukaryota</taxon>
        <taxon>Metazoa</taxon>
        <taxon>Chordata</taxon>
        <taxon>Craniata</taxon>
        <taxon>Vertebrata</taxon>
        <taxon>Euteleostomi</taxon>
        <taxon>Actinopterygii</taxon>
        <taxon>Neopterygii</taxon>
        <taxon>Teleostei</taxon>
        <taxon>Ostariophysi</taxon>
        <taxon>Cypriniformes</taxon>
        <taxon>Cyprinidae</taxon>
        <taxon>Cyprininae</taxon>
        <taxon>Carassius</taxon>
    </lineage>
</organism>
<evidence type="ECO:0000313" key="12">
    <source>
        <dbReference type="Proteomes" id="UP000515129"/>
    </source>
</evidence>
<evidence type="ECO:0000259" key="11">
    <source>
        <dbReference type="PROSITE" id="PS50808"/>
    </source>
</evidence>
<feature type="domain" description="BED-type" evidence="11">
    <location>
        <begin position="6"/>
        <end position="62"/>
    </location>
</feature>
<evidence type="ECO:0000256" key="7">
    <source>
        <dbReference type="ARBA" id="ARBA00023163"/>
    </source>
</evidence>